<dbReference type="SUPFAM" id="SSF51735">
    <property type="entry name" value="NAD(P)-binding Rossmann-fold domains"/>
    <property type="match status" value="1"/>
</dbReference>
<organism evidence="2 3">
    <name type="scientific">Aplysia californica</name>
    <name type="common">California sea hare</name>
    <dbReference type="NCBI Taxonomy" id="6500"/>
    <lineage>
        <taxon>Eukaryota</taxon>
        <taxon>Metazoa</taxon>
        <taxon>Spiralia</taxon>
        <taxon>Lophotrochozoa</taxon>
        <taxon>Mollusca</taxon>
        <taxon>Gastropoda</taxon>
        <taxon>Heterobranchia</taxon>
        <taxon>Euthyneura</taxon>
        <taxon>Tectipleura</taxon>
        <taxon>Aplysiida</taxon>
        <taxon>Aplysioidea</taxon>
        <taxon>Aplysiidae</taxon>
        <taxon>Aplysia</taxon>
    </lineage>
</organism>
<dbReference type="Pfam" id="PF00106">
    <property type="entry name" value="adh_short"/>
    <property type="match status" value="1"/>
</dbReference>
<sequence>MLILFVMLFAFLGWLVHWFLRSLVVGDFDDKYIFVSGCDSGFGKHFAMRIDGKGFRVFAACYTLKGAQDLAAQCSDRLTTVQVDISCTESVREAAEIVKSKLPPGKGLWAVVNNAGYTGNLARSEMLSREDVLATLNVNLLGHMDVLKRFLPLLRRERGRVVNVCSVVGRVAAVHAAYCVSKYALEAYSDILRREMVRFGIRVIVIEPGYFKTPIVNAESAMERLTNSYNSLDEEVKKAYGVDYLASVKAKLRNGDNPDAYKQVVDAYVEAVTCRFPRSRYMVGRDAVWYFRPLSFSPDWLQDLVITPR</sequence>
<dbReference type="RefSeq" id="XP_012944806.1">
    <property type="nucleotide sequence ID" value="XM_013089352.1"/>
</dbReference>
<dbReference type="InterPro" id="IPR036291">
    <property type="entry name" value="NAD(P)-bd_dom_sf"/>
</dbReference>
<evidence type="ECO:0000313" key="2">
    <source>
        <dbReference type="Proteomes" id="UP000694888"/>
    </source>
</evidence>
<protein>
    <submittedName>
        <fullName evidence="3">17-beta-hydroxysteroid dehydrogenase type 6</fullName>
    </submittedName>
</protein>
<dbReference type="PANTHER" id="PTHR43313:SF50">
    <property type="entry name" value="GH26015P"/>
    <property type="match status" value="1"/>
</dbReference>
<dbReference type="InterPro" id="IPR002347">
    <property type="entry name" value="SDR_fam"/>
</dbReference>
<dbReference type="Gene3D" id="3.40.50.720">
    <property type="entry name" value="NAD(P)-binding Rossmann-like Domain"/>
    <property type="match status" value="1"/>
</dbReference>
<comment type="similarity">
    <text evidence="1">Belongs to the short-chain dehydrogenases/reductases (SDR) family.</text>
</comment>
<dbReference type="Proteomes" id="UP000694888">
    <property type="component" value="Unplaced"/>
</dbReference>
<accession>A0ABM1ABZ7</accession>
<reference evidence="3" key="1">
    <citation type="submission" date="2025-08" db="UniProtKB">
        <authorList>
            <consortium name="RefSeq"/>
        </authorList>
    </citation>
    <scope>IDENTIFICATION</scope>
</reference>
<dbReference type="GeneID" id="101859280"/>
<evidence type="ECO:0000313" key="3">
    <source>
        <dbReference type="RefSeq" id="XP_012944806.1"/>
    </source>
</evidence>
<proteinExistence type="inferred from homology"/>
<gene>
    <name evidence="3" type="primary">LOC101859280</name>
</gene>
<dbReference type="PRINTS" id="PR00080">
    <property type="entry name" value="SDRFAMILY"/>
</dbReference>
<name>A0ABM1ABZ7_APLCA</name>
<dbReference type="PANTHER" id="PTHR43313">
    <property type="entry name" value="SHORT-CHAIN DEHYDROGENASE/REDUCTASE FAMILY 9C"/>
    <property type="match status" value="1"/>
</dbReference>
<keyword evidence="2" id="KW-1185">Reference proteome</keyword>
<dbReference type="PRINTS" id="PR00081">
    <property type="entry name" value="GDHRDH"/>
</dbReference>
<evidence type="ECO:0000256" key="1">
    <source>
        <dbReference type="RuleBase" id="RU000363"/>
    </source>
</evidence>